<gene>
    <name evidence="3" type="ORF">CHUV0807_0778</name>
</gene>
<keyword evidence="1" id="KW-1133">Transmembrane helix</keyword>
<dbReference type="CDD" id="cd00158">
    <property type="entry name" value="RHOD"/>
    <property type="match status" value="1"/>
</dbReference>
<proteinExistence type="predicted"/>
<dbReference type="EMBL" id="FKLO01000033">
    <property type="protein sequence ID" value="SBV30975.1"/>
    <property type="molecule type" value="Genomic_DNA"/>
</dbReference>
<protein>
    <submittedName>
        <fullName evidence="3">FIG136845: Rhodanese-related sulfurtransferase</fullName>
    </submittedName>
</protein>
<dbReference type="SMART" id="SM00450">
    <property type="entry name" value="RHOD"/>
    <property type="match status" value="1"/>
</dbReference>
<dbReference type="Proteomes" id="UP000190837">
    <property type="component" value="Unassembled WGS sequence"/>
</dbReference>
<dbReference type="PANTHER" id="PTHR43031">
    <property type="entry name" value="FAD-DEPENDENT OXIDOREDUCTASE"/>
    <property type="match status" value="1"/>
</dbReference>
<dbReference type="InterPro" id="IPR036873">
    <property type="entry name" value="Rhodanese-like_dom_sf"/>
</dbReference>
<evidence type="ECO:0000313" key="3">
    <source>
        <dbReference type="EMBL" id="SBV30975.1"/>
    </source>
</evidence>
<dbReference type="InterPro" id="IPR001763">
    <property type="entry name" value="Rhodanese-like_dom"/>
</dbReference>
<evidence type="ECO:0000256" key="1">
    <source>
        <dbReference type="SAM" id="Phobius"/>
    </source>
</evidence>
<feature type="transmembrane region" description="Helical" evidence="1">
    <location>
        <begin position="6"/>
        <end position="27"/>
    </location>
</feature>
<keyword evidence="1" id="KW-0812">Transmembrane</keyword>
<dbReference type="PROSITE" id="PS50206">
    <property type="entry name" value="RHODANESE_3"/>
    <property type="match status" value="1"/>
</dbReference>
<evidence type="ECO:0000313" key="4">
    <source>
        <dbReference type="Proteomes" id="UP000190837"/>
    </source>
</evidence>
<dbReference type="GO" id="GO:0016740">
    <property type="term" value="F:transferase activity"/>
    <property type="evidence" value="ECO:0007669"/>
    <property type="project" value="UniProtKB-KW"/>
</dbReference>
<sequence>MSFGQFFLDNIFLFLMLFAAIGGIIYFELQGRNAAGEKVSNARAAVLANDNGAFIDLRSAQDFRQGHIAGAKNMPLAELHDHVGKIRAAKNRPLVIYDHDGMNTAAAAKTLRNGGFEAIYILEGGINGWLAENLPVVSK</sequence>
<name>A0A1C3NEH0_9GAMM</name>
<feature type="domain" description="Rhodanese" evidence="2">
    <location>
        <begin position="48"/>
        <end position="138"/>
    </location>
</feature>
<dbReference type="PANTHER" id="PTHR43031:SF18">
    <property type="entry name" value="RHODANESE-RELATED SULFURTRANSFERASES"/>
    <property type="match status" value="1"/>
</dbReference>
<organism evidence="3 4">
    <name type="scientific">Cardiobacterium hominis</name>
    <dbReference type="NCBI Taxonomy" id="2718"/>
    <lineage>
        <taxon>Bacteria</taxon>
        <taxon>Pseudomonadati</taxon>
        <taxon>Pseudomonadota</taxon>
        <taxon>Gammaproteobacteria</taxon>
        <taxon>Cardiobacteriales</taxon>
        <taxon>Cardiobacteriaceae</taxon>
        <taxon>Cardiobacterium</taxon>
    </lineage>
</organism>
<evidence type="ECO:0000259" key="2">
    <source>
        <dbReference type="PROSITE" id="PS50206"/>
    </source>
</evidence>
<dbReference type="SUPFAM" id="SSF52821">
    <property type="entry name" value="Rhodanese/Cell cycle control phosphatase"/>
    <property type="match status" value="1"/>
</dbReference>
<dbReference type="Pfam" id="PF00581">
    <property type="entry name" value="Rhodanese"/>
    <property type="match status" value="1"/>
</dbReference>
<keyword evidence="1" id="KW-0472">Membrane</keyword>
<dbReference type="Gene3D" id="3.40.250.10">
    <property type="entry name" value="Rhodanese-like domain"/>
    <property type="match status" value="1"/>
</dbReference>
<dbReference type="AlphaFoldDB" id="A0A1C3NEH0"/>
<reference evidence="4" key="1">
    <citation type="submission" date="2016-04" db="EMBL/GenBank/DDBJ databases">
        <authorList>
            <person name="Tagini F."/>
        </authorList>
    </citation>
    <scope>NUCLEOTIDE SEQUENCE [LARGE SCALE GENOMIC DNA]</scope>
    <source>
        <strain evidence="4">CHUV0807</strain>
    </source>
</reference>
<accession>A0A1C3NEH0</accession>
<dbReference type="RefSeq" id="WP_048716374.1">
    <property type="nucleotide sequence ID" value="NZ_CAUPBE010000069.1"/>
</dbReference>
<keyword evidence="3" id="KW-0808">Transferase</keyword>
<dbReference type="InterPro" id="IPR050229">
    <property type="entry name" value="GlpE_sulfurtransferase"/>
</dbReference>